<protein>
    <submittedName>
        <fullName evidence="1">Uncharacterized protein</fullName>
    </submittedName>
</protein>
<accession>A0AAD8K4T7</accession>
<organism evidence="1 2">
    <name type="scientific">Tagetes erecta</name>
    <name type="common">African marigold</name>
    <dbReference type="NCBI Taxonomy" id="13708"/>
    <lineage>
        <taxon>Eukaryota</taxon>
        <taxon>Viridiplantae</taxon>
        <taxon>Streptophyta</taxon>
        <taxon>Embryophyta</taxon>
        <taxon>Tracheophyta</taxon>
        <taxon>Spermatophyta</taxon>
        <taxon>Magnoliopsida</taxon>
        <taxon>eudicotyledons</taxon>
        <taxon>Gunneridae</taxon>
        <taxon>Pentapetalae</taxon>
        <taxon>asterids</taxon>
        <taxon>campanulids</taxon>
        <taxon>Asterales</taxon>
        <taxon>Asteraceae</taxon>
        <taxon>Asteroideae</taxon>
        <taxon>Heliantheae alliance</taxon>
        <taxon>Tageteae</taxon>
        <taxon>Tagetes</taxon>
    </lineage>
</organism>
<evidence type="ECO:0000313" key="2">
    <source>
        <dbReference type="Proteomes" id="UP001229421"/>
    </source>
</evidence>
<name>A0AAD8K4T7_TARER</name>
<keyword evidence="2" id="KW-1185">Reference proteome</keyword>
<dbReference type="EMBL" id="JAUHHV010000008">
    <property type="protein sequence ID" value="KAK1414341.1"/>
    <property type="molecule type" value="Genomic_DNA"/>
</dbReference>
<gene>
    <name evidence="1" type="ORF">QVD17_30085</name>
</gene>
<comment type="caution">
    <text evidence="1">The sequence shown here is derived from an EMBL/GenBank/DDBJ whole genome shotgun (WGS) entry which is preliminary data.</text>
</comment>
<dbReference type="Proteomes" id="UP001229421">
    <property type="component" value="Unassembled WGS sequence"/>
</dbReference>
<dbReference type="AlphaFoldDB" id="A0AAD8K4T7"/>
<proteinExistence type="predicted"/>
<evidence type="ECO:0000313" key="1">
    <source>
        <dbReference type="EMBL" id="KAK1414341.1"/>
    </source>
</evidence>
<sequence>MKRLEDAYEEKKAESKEKEGRYYVVGNKDSDPVSNSNNKTLISNTNISFSLLLPISSSHTSILKSSSSSFPLIKDLRFFFTDVDFFFHKRLCLCS</sequence>
<reference evidence="1" key="1">
    <citation type="journal article" date="2023" name="bioRxiv">
        <title>Improved chromosome-level genome assembly for marigold (Tagetes erecta).</title>
        <authorList>
            <person name="Jiang F."/>
            <person name="Yuan L."/>
            <person name="Wang S."/>
            <person name="Wang H."/>
            <person name="Xu D."/>
            <person name="Wang A."/>
            <person name="Fan W."/>
        </authorList>
    </citation>
    <scope>NUCLEOTIDE SEQUENCE</scope>
    <source>
        <strain evidence="1">WSJ</strain>
        <tissue evidence="1">Leaf</tissue>
    </source>
</reference>